<proteinExistence type="predicted"/>
<feature type="transmembrane region" description="Helical" evidence="8">
    <location>
        <begin position="54"/>
        <end position="75"/>
    </location>
</feature>
<feature type="transmembrane region" description="Helical" evidence="8">
    <location>
        <begin position="110"/>
        <end position="132"/>
    </location>
</feature>
<comment type="subcellular location">
    <subcellularLocation>
        <location evidence="1">Cell membrane</location>
        <topology evidence="1">Multi-pass membrane protein</topology>
    </subcellularLocation>
</comment>
<evidence type="ECO:0000313" key="10">
    <source>
        <dbReference type="EMBL" id="GHD08044.1"/>
    </source>
</evidence>
<feature type="compositionally biased region" description="Low complexity" evidence="7">
    <location>
        <begin position="249"/>
        <end position="259"/>
    </location>
</feature>
<sequence>MAKAMNLVNASAGKRLAGWLLDMVPLAILGAIFGSVMGPRLVQAATAPEILSQIAGTSVLFSVIALAYGVFLWWWEATQGKTIGNVVLSLRTADEDGFAPGWGRVIVRRLLVGVAGIVPVVGPVLMVVSNLWDANHQRQGWHDKVARTLVMDVGAGRDPLTTGGLFGPEAFAPTHVPSMPAAQAAEHGTDAAFTGVINSVPGQPGAPQPAAPAPVDPPQPVAESQPVAAPQAAPEPAPAVPAPEEPVAEPRATEPAAAQSPLPAGPEAHPDDELGHTQFREVAATRARLVFDDGQTHVLDESLLIGRNPSAVDGETVDDLLSLADIGRSMSKTHLLVQASTSGIWVTDRNSTNGSSVTDAAGNSRDLVPGQPVQASMGETVYMGDRYFKVERA</sequence>
<protein>
    <recommendedName>
        <fullName evidence="9">FHA domain-containing protein</fullName>
    </recommendedName>
</protein>
<reference evidence="11" key="1">
    <citation type="journal article" date="2019" name="Int. J. Syst. Evol. Microbiol.">
        <title>The Global Catalogue of Microorganisms (GCM) 10K type strain sequencing project: providing services to taxonomists for standard genome sequencing and annotation.</title>
        <authorList>
            <consortium name="The Broad Institute Genomics Platform"/>
            <consortium name="The Broad Institute Genome Sequencing Center for Infectious Disease"/>
            <person name="Wu L."/>
            <person name="Ma J."/>
        </authorList>
    </citation>
    <scope>NUCLEOTIDE SEQUENCE [LARGE SCALE GENOMIC DNA]</scope>
    <source>
        <strain evidence="11">KCTC 19466</strain>
    </source>
</reference>
<comment type="caution">
    <text evidence="10">The sequence shown here is derived from an EMBL/GenBank/DDBJ whole genome shotgun (WGS) entry which is preliminary data.</text>
</comment>
<evidence type="ECO:0000256" key="3">
    <source>
        <dbReference type="ARBA" id="ARBA00022553"/>
    </source>
</evidence>
<gene>
    <name evidence="10" type="ORF">GCM10008096_19470</name>
</gene>
<feature type="region of interest" description="Disordered" evidence="7">
    <location>
        <begin position="195"/>
        <end position="273"/>
    </location>
</feature>
<dbReference type="InterPro" id="IPR000253">
    <property type="entry name" value="FHA_dom"/>
</dbReference>
<dbReference type="PANTHER" id="PTHR36115">
    <property type="entry name" value="PROLINE-RICH ANTIGEN HOMOLOG-RELATED"/>
    <property type="match status" value="1"/>
</dbReference>
<dbReference type="RefSeq" id="WP_189349982.1">
    <property type="nucleotide sequence ID" value="NZ_BMXK01000007.1"/>
</dbReference>
<dbReference type="EMBL" id="BMXK01000007">
    <property type="protein sequence ID" value="GHD08044.1"/>
    <property type="molecule type" value="Genomic_DNA"/>
</dbReference>
<keyword evidence="6 8" id="KW-0472">Membrane</keyword>
<feature type="compositionally biased region" description="Pro residues" evidence="7">
    <location>
        <begin position="204"/>
        <end position="220"/>
    </location>
</feature>
<organism evidence="10 11">
    <name type="scientific">Zhihengliuella salsuginis</name>
    <dbReference type="NCBI Taxonomy" id="578222"/>
    <lineage>
        <taxon>Bacteria</taxon>
        <taxon>Bacillati</taxon>
        <taxon>Actinomycetota</taxon>
        <taxon>Actinomycetes</taxon>
        <taxon>Micrococcales</taxon>
        <taxon>Micrococcaceae</taxon>
        <taxon>Zhihengliuella</taxon>
    </lineage>
</organism>
<dbReference type="Pfam" id="PF06271">
    <property type="entry name" value="RDD"/>
    <property type="match status" value="1"/>
</dbReference>
<evidence type="ECO:0000256" key="2">
    <source>
        <dbReference type="ARBA" id="ARBA00022475"/>
    </source>
</evidence>
<dbReference type="SUPFAM" id="SSF49879">
    <property type="entry name" value="SMAD/FHA domain"/>
    <property type="match status" value="1"/>
</dbReference>
<accession>A0ABQ3GI20</accession>
<feature type="compositionally biased region" description="Pro residues" evidence="7">
    <location>
        <begin position="233"/>
        <end position="244"/>
    </location>
</feature>
<keyword evidence="5 8" id="KW-1133">Transmembrane helix</keyword>
<name>A0ABQ3GI20_9MICC</name>
<dbReference type="InterPro" id="IPR051791">
    <property type="entry name" value="Pra-immunoreactive"/>
</dbReference>
<dbReference type="InterPro" id="IPR008984">
    <property type="entry name" value="SMAD_FHA_dom_sf"/>
</dbReference>
<keyword evidence="11" id="KW-1185">Reference proteome</keyword>
<evidence type="ECO:0000256" key="4">
    <source>
        <dbReference type="ARBA" id="ARBA00022692"/>
    </source>
</evidence>
<keyword evidence="3" id="KW-0597">Phosphoprotein</keyword>
<evidence type="ECO:0000256" key="7">
    <source>
        <dbReference type="SAM" id="MobiDB-lite"/>
    </source>
</evidence>
<evidence type="ECO:0000256" key="8">
    <source>
        <dbReference type="SAM" id="Phobius"/>
    </source>
</evidence>
<feature type="domain" description="FHA" evidence="9">
    <location>
        <begin position="303"/>
        <end position="358"/>
    </location>
</feature>
<evidence type="ECO:0000256" key="6">
    <source>
        <dbReference type="ARBA" id="ARBA00023136"/>
    </source>
</evidence>
<dbReference type="Proteomes" id="UP000642819">
    <property type="component" value="Unassembled WGS sequence"/>
</dbReference>
<dbReference type="PROSITE" id="PS50006">
    <property type="entry name" value="FHA_DOMAIN"/>
    <property type="match status" value="1"/>
</dbReference>
<evidence type="ECO:0000313" key="11">
    <source>
        <dbReference type="Proteomes" id="UP000642819"/>
    </source>
</evidence>
<dbReference type="InterPro" id="IPR010432">
    <property type="entry name" value="RDD"/>
</dbReference>
<dbReference type="PANTHER" id="PTHR36115:SF4">
    <property type="entry name" value="MEMBRANE PROTEIN"/>
    <property type="match status" value="1"/>
</dbReference>
<evidence type="ECO:0000259" key="9">
    <source>
        <dbReference type="PROSITE" id="PS50006"/>
    </source>
</evidence>
<keyword evidence="4 8" id="KW-0812">Transmembrane</keyword>
<evidence type="ECO:0000256" key="5">
    <source>
        <dbReference type="ARBA" id="ARBA00022989"/>
    </source>
</evidence>
<dbReference type="CDD" id="cd00060">
    <property type="entry name" value="FHA"/>
    <property type="match status" value="1"/>
</dbReference>
<keyword evidence="2" id="KW-1003">Cell membrane</keyword>
<feature type="compositionally biased region" description="Low complexity" evidence="7">
    <location>
        <begin position="221"/>
        <end position="232"/>
    </location>
</feature>
<dbReference type="Gene3D" id="2.60.200.20">
    <property type="match status" value="1"/>
</dbReference>
<evidence type="ECO:0000256" key="1">
    <source>
        <dbReference type="ARBA" id="ARBA00004651"/>
    </source>
</evidence>